<proteinExistence type="predicted"/>
<organism evidence="2 3">
    <name type="scientific">Hirundo rustica rustica</name>
    <dbReference type="NCBI Taxonomy" id="333673"/>
    <lineage>
        <taxon>Eukaryota</taxon>
        <taxon>Metazoa</taxon>
        <taxon>Chordata</taxon>
        <taxon>Craniata</taxon>
        <taxon>Vertebrata</taxon>
        <taxon>Euteleostomi</taxon>
        <taxon>Archelosauria</taxon>
        <taxon>Archosauria</taxon>
        <taxon>Dinosauria</taxon>
        <taxon>Saurischia</taxon>
        <taxon>Theropoda</taxon>
        <taxon>Coelurosauria</taxon>
        <taxon>Aves</taxon>
        <taxon>Neognathae</taxon>
        <taxon>Neoaves</taxon>
        <taxon>Telluraves</taxon>
        <taxon>Australaves</taxon>
        <taxon>Passeriformes</taxon>
        <taxon>Sylvioidea</taxon>
        <taxon>Hirundinidae</taxon>
        <taxon>Hirundo</taxon>
    </lineage>
</organism>
<dbReference type="EMBL" id="QRBI01000104">
    <property type="protein sequence ID" value="RMC16181.1"/>
    <property type="molecule type" value="Genomic_DNA"/>
</dbReference>
<feature type="compositionally biased region" description="Basic and acidic residues" evidence="1">
    <location>
        <begin position="1"/>
        <end position="39"/>
    </location>
</feature>
<reference evidence="2 3" key="1">
    <citation type="submission" date="2018-07" db="EMBL/GenBank/DDBJ databases">
        <title>A high quality draft genome assembly of the barn swallow (H. rustica rustica).</title>
        <authorList>
            <person name="Formenti G."/>
            <person name="Chiara M."/>
            <person name="Poveda L."/>
            <person name="Francoijs K.-J."/>
            <person name="Bonisoli-Alquati A."/>
            <person name="Canova L."/>
            <person name="Gianfranceschi L."/>
            <person name="Horner D.S."/>
            <person name="Saino N."/>
        </authorList>
    </citation>
    <scope>NUCLEOTIDE SEQUENCE [LARGE SCALE GENOMIC DNA]</scope>
    <source>
        <strain evidence="2">Chelidonia</strain>
        <tissue evidence="2">Blood</tissue>
    </source>
</reference>
<dbReference type="AlphaFoldDB" id="A0A3M0KU21"/>
<name>A0A3M0KU21_HIRRU</name>
<dbReference type="Proteomes" id="UP000269221">
    <property type="component" value="Unassembled WGS sequence"/>
</dbReference>
<evidence type="ECO:0000313" key="3">
    <source>
        <dbReference type="Proteomes" id="UP000269221"/>
    </source>
</evidence>
<evidence type="ECO:0000256" key="1">
    <source>
        <dbReference type="SAM" id="MobiDB-lite"/>
    </source>
</evidence>
<comment type="caution">
    <text evidence="2">The sequence shown here is derived from an EMBL/GenBank/DDBJ whole genome shotgun (WGS) entry which is preliminary data.</text>
</comment>
<protein>
    <submittedName>
        <fullName evidence="2">Uncharacterized protein</fullName>
    </submittedName>
</protein>
<gene>
    <name evidence="2" type="ORF">DUI87_08395</name>
</gene>
<sequence length="114" mass="12828">MSQKDRGRELGKDPGSGEKQQREKVTHMRKEKRDKDKSGDSGQEWAWLCWCDGMGQHGQAGHRLRARSCFGILPAPDRFNYHSAGISSEERGIFEANSLNLIHGQNLLTTLSCD</sequence>
<evidence type="ECO:0000313" key="2">
    <source>
        <dbReference type="EMBL" id="RMC16181.1"/>
    </source>
</evidence>
<keyword evidence="3" id="KW-1185">Reference proteome</keyword>
<feature type="region of interest" description="Disordered" evidence="1">
    <location>
        <begin position="1"/>
        <end position="42"/>
    </location>
</feature>
<accession>A0A3M0KU21</accession>